<dbReference type="Gene3D" id="2.40.30.10">
    <property type="entry name" value="Translation factors"/>
    <property type="match status" value="1"/>
</dbReference>
<accession>A0A9P9JT93</accession>
<keyword evidence="5" id="KW-0288">FMN</keyword>
<dbReference type="InterPro" id="IPR023173">
    <property type="entry name" value="NADPH_Cyt_P450_Rdtase_alpha"/>
</dbReference>
<dbReference type="Gene3D" id="1.20.990.10">
    <property type="entry name" value="NADPH-cytochrome p450 Reductase, Chain A, domain 3"/>
    <property type="match status" value="1"/>
</dbReference>
<keyword evidence="13" id="KW-0756">Sterol biosynthesis</keyword>
<evidence type="ECO:0000256" key="2">
    <source>
        <dbReference type="ARBA" id="ARBA00001974"/>
    </source>
</evidence>
<dbReference type="GO" id="GO:0016126">
    <property type="term" value="P:sterol biosynthetic process"/>
    <property type="evidence" value="ECO:0007669"/>
    <property type="project" value="UniProtKB-KW"/>
</dbReference>
<dbReference type="InterPro" id="IPR001433">
    <property type="entry name" value="OxRdtase_FAD/NAD-bd"/>
</dbReference>
<keyword evidence="10" id="KW-0752">Steroid biosynthesis</keyword>
<keyword evidence="3" id="KW-0444">Lipid biosynthesis</keyword>
<evidence type="ECO:0000256" key="3">
    <source>
        <dbReference type="ARBA" id="ARBA00022516"/>
    </source>
</evidence>
<comment type="cofactor">
    <cofactor evidence="2">
        <name>FAD</name>
        <dbReference type="ChEBI" id="CHEBI:57692"/>
    </cofactor>
</comment>
<dbReference type="EC" id="1.6.2.4" evidence="18"/>
<comment type="subcellular location">
    <subcellularLocation>
        <location evidence="18">Endoplasmic reticulum membrane</location>
    </subcellularLocation>
</comment>
<dbReference type="Pfam" id="PF00667">
    <property type="entry name" value="FAD_binding_1"/>
    <property type="match status" value="1"/>
</dbReference>
<evidence type="ECO:0000256" key="12">
    <source>
        <dbReference type="ARBA" id="ARBA00023002"/>
    </source>
</evidence>
<evidence type="ECO:0000256" key="1">
    <source>
        <dbReference type="ARBA" id="ARBA00001917"/>
    </source>
</evidence>
<keyword evidence="6" id="KW-0812">Transmembrane</keyword>
<dbReference type="InterPro" id="IPR001094">
    <property type="entry name" value="Flavdoxin-like"/>
</dbReference>
<sequence>MSSSPLLLELGKPVTVSDTLAVAILGLGSLAYLAYGIPWDRPDPYHHVWFTKPQDGEGSKVEQVHHTRNIAEKMEQSNKNMVLFWGSQSGTAEMLANKLARECQTRFDLNVLVADLSDYDAKTISEIPASKTAIFILSTFGEGNPSDNTVGLWTWIRDLSGNQLRDLRYIAFGLGNSTYKYYNQVVNVVTESFDRAGAKCLMPVGRADDSNGGTEEDFLAWREDLFVYFKTQLSLQEREIAYTPAFEVTEDPTVPESELNYGVPIDQQSAGSKGFTYYSPIKPVTLTSAEELYHTSDRHCVCLEFDLADQAELRYKTGDHLALYPSNPEAEVRNLVRSLGMEGRQEVPLKLQSIREDSKLPNPTTLAALFTHYLEICAPLSRDTVRQLIQFSPTPEAASFLKSISNSREAFSDFVGKNHVTIGRLLSLVAPDVSWAKLPLSFLLEVIPLLQPRYYSVSSSAMVSPRKISITVGIVNRTVKDAPEVNIRGLTSNYALSLAMRLKGAQSPWPASDLQQAYALEGPRSILDGRKAFVRIRKSRFKLPTTPSTPIIMIAAGTGLAPFRGFVLERVRLQAIGKPVGPMILFFGCRRPDHDFLYREELYEAAQALGDNLDIRTAFSRSTAEPKRYVQDCIREDGHRICDLLEKDANLYICGRAAMAKEVGAVIQEAMTTYRNGDQSKAGEWSESIKRGGKWLEDVWG</sequence>
<dbReference type="SUPFAM" id="SSF52218">
    <property type="entry name" value="Flavoproteins"/>
    <property type="match status" value="1"/>
</dbReference>
<dbReference type="PRINTS" id="PR00371">
    <property type="entry name" value="FPNCR"/>
</dbReference>
<dbReference type="GO" id="GO:0005829">
    <property type="term" value="C:cytosol"/>
    <property type="evidence" value="ECO:0007669"/>
    <property type="project" value="TreeGrafter"/>
</dbReference>
<dbReference type="Pfam" id="PF00258">
    <property type="entry name" value="Flavodoxin_1"/>
    <property type="match status" value="1"/>
</dbReference>
<dbReference type="SUPFAM" id="SSF52343">
    <property type="entry name" value="Ferredoxin reductase-like, C-terminal NADP-linked domain"/>
    <property type="match status" value="1"/>
</dbReference>
<evidence type="ECO:0000259" key="19">
    <source>
        <dbReference type="PROSITE" id="PS50902"/>
    </source>
</evidence>
<dbReference type="AlphaFoldDB" id="A0A9P9JT93"/>
<keyword evidence="12 18" id="KW-0560">Oxidoreductase</keyword>
<comment type="function">
    <text evidence="18">This enzyme is required for electron transfer from NADP to cytochrome P450.</text>
</comment>
<evidence type="ECO:0000256" key="5">
    <source>
        <dbReference type="ARBA" id="ARBA00022643"/>
    </source>
</evidence>
<dbReference type="PIRSF" id="PIRSF000208">
    <property type="entry name" value="P450R"/>
    <property type="match status" value="1"/>
</dbReference>
<dbReference type="Gene3D" id="3.40.50.80">
    <property type="entry name" value="Nucleotide-binding domain of ferredoxin-NADP reductase (FNR) module"/>
    <property type="match status" value="1"/>
</dbReference>
<comment type="similarity">
    <text evidence="18">In the C-terminal section; belongs to the flavoprotein pyridine nucleotide cytochrome reductase family.</text>
</comment>
<comment type="caution">
    <text evidence="21">The sequence shown here is derived from an EMBL/GenBank/DDBJ whole genome shotgun (WGS) entry which is preliminary data.</text>
</comment>
<feature type="domain" description="Flavodoxin-like" evidence="19">
    <location>
        <begin position="81"/>
        <end position="226"/>
    </location>
</feature>
<keyword evidence="22" id="KW-1185">Reference proteome</keyword>
<evidence type="ECO:0000256" key="6">
    <source>
        <dbReference type="ARBA" id="ARBA00022692"/>
    </source>
</evidence>
<keyword evidence="16" id="KW-1207">Sterol metabolism</keyword>
<organism evidence="21 22">
    <name type="scientific">Fusarium solani</name>
    <name type="common">Filamentous fungus</name>
    <dbReference type="NCBI Taxonomy" id="169388"/>
    <lineage>
        <taxon>Eukaryota</taxon>
        <taxon>Fungi</taxon>
        <taxon>Dikarya</taxon>
        <taxon>Ascomycota</taxon>
        <taxon>Pezizomycotina</taxon>
        <taxon>Sordariomycetes</taxon>
        <taxon>Hypocreomycetidae</taxon>
        <taxon>Hypocreales</taxon>
        <taxon>Nectriaceae</taxon>
        <taxon>Fusarium</taxon>
        <taxon>Fusarium solani species complex</taxon>
    </lineage>
</organism>
<feature type="domain" description="FAD-binding FR-type" evidence="20">
    <location>
        <begin position="279"/>
        <end position="544"/>
    </location>
</feature>
<evidence type="ECO:0000256" key="9">
    <source>
        <dbReference type="ARBA" id="ARBA00022857"/>
    </source>
</evidence>
<dbReference type="GO" id="GO:0005789">
    <property type="term" value="C:endoplasmic reticulum membrane"/>
    <property type="evidence" value="ECO:0007669"/>
    <property type="project" value="UniProtKB-SubCell"/>
</dbReference>
<evidence type="ECO:0000313" key="21">
    <source>
        <dbReference type="EMBL" id="KAH7232481.1"/>
    </source>
</evidence>
<keyword evidence="7 18" id="KW-0256">Endoplasmic reticulum</keyword>
<evidence type="ECO:0000256" key="13">
    <source>
        <dbReference type="ARBA" id="ARBA00023011"/>
    </source>
</evidence>
<evidence type="ECO:0000256" key="8">
    <source>
        <dbReference type="ARBA" id="ARBA00022827"/>
    </source>
</evidence>
<reference evidence="21" key="1">
    <citation type="journal article" date="2021" name="Nat. Commun.">
        <title>Genetic determinants of endophytism in the Arabidopsis root mycobiome.</title>
        <authorList>
            <person name="Mesny F."/>
            <person name="Miyauchi S."/>
            <person name="Thiergart T."/>
            <person name="Pickel B."/>
            <person name="Atanasova L."/>
            <person name="Karlsson M."/>
            <person name="Huettel B."/>
            <person name="Barry K.W."/>
            <person name="Haridas S."/>
            <person name="Chen C."/>
            <person name="Bauer D."/>
            <person name="Andreopoulos W."/>
            <person name="Pangilinan J."/>
            <person name="LaButti K."/>
            <person name="Riley R."/>
            <person name="Lipzen A."/>
            <person name="Clum A."/>
            <person name="Drula E."/>
            <person name="Henrissat B."/>
            <person name="Kohler A."/>
            <person name="Grigoriev I.V."/>
            <person name="Martin F.M."/>
            <person name="Hacquard S."/>
        </authorList>
    </citation>
    <scope>NUCLEOTIDE SEQUENCE</scope>
    <source>
        <strain evidence="21">FSSC 5 MPI-SDFR-AT-0091</strain>
    </source>
</reference>
<proteinExistence type="inferred from homology"/>
<evidence type="ECO:0000256" key="14">
    <source>
        <dbReference type="ARBA" id="ARBA00023098"/>
    </source>
</evidence>
<dbReference type="InterPro" id="IPR017927">
    <property type="entry name" value="FAD-bd_FR_type"/>
</dbReference>
<keyword evidence="15 18" id="KW-0472">Membrane</keyword>
<dbReference type="FunFam" id="3.40.50.360:FF:000036">
    <property type="entry name" value="NADPH--cytochrome P450 reductase"/>
    <property type="match status" value="1"/>
</dbReference>
<dbReference type="GO" id="GO:0003958">
    <property type="term" value="F:NADPH-hemoprotein reductase activity"/>
    <property type="evidence" value="ECO:0007669"/>
    <property type="project" value="UniProtKB-EC"/>
</dbReference>
<evidence type="ECO:0000256" key="18">
    <source>
        <dbReference type="PIRNR" id="PIRNR000208"/>
    </source>
</evidence>
<evidence type="ECO:0000256" key="4">
    <source>
        <dbReference type="ARBA" id="ARBA00022630"/>
    </source>
</evidence>
<dbReference type="InterPro" id="IPR017938">
    <property type="entry name" value="Riboflavin_synthase-like_b-brl"/>
</dbReference>
<keyword evidence="9 18" id="KW-0521">NADP</keyword>
<dbReference type="Pfam" id="PF00175">
    <property type="entry name" value="NAD_binding_1"/>
    <property type="match status" value="1"/>
</dbReference>
<dbReference type="Gene3D" id="3.40.50.360">
    <property type="match status" value="1"/>
</dbReference>
<dbReference type="PRINTS" id="PR00369">
    <property type="entry name" value="FLAVODOXIN"/>
</dbReference>
<dbReference type="PANTHER" id="PTHR19384">
    <property type="entry name" value="NITRIC OXIDE SYNTHASE-RELATED"/>
    <property type="match status" value="1"/>
</dbReference>
<dbReference type="InterPro" id="IPR008254">
    <property type="entry name" value="Flavodoxin/NO_synth"/>
</dbReference>
<gene>
    <name evidence="21" type="ORF">B0J15DRAFT_517660</name>
</gene>
<evidence type="ECO:0000256" key="16">
    <source>
        <dbReference type="ARBA" id="ARBA00023166"/>
    </source>
</evidence>
<protein>
    <recommendedName>
        <fullName evidence="18">NADPH--cytochrome P450 reductase</fullName>
        <ecNumber evidence="18">1.6.2.4</ecNumber>
    </recommendedName>
</protein>
<comment type="catalytic activity">
    <reaction evidence="18">
        <text>2 oxidized [cytochrome P450] + NADPH = 2 reduced [cytochrome P450] + NADP(+) + H(+)</text>
        <dbReference type="Rhea" id="RHEA:24040"/>
        <dbReference type="Rhea" id="RHEA-COMP:14627"/>
        <dbReference type="Rhea" id="RHEA-COMP:14628"/>
        <dbReference type="ChEBI" id="CHEBI:15378"/>
        <dbReference type="ChEBI" id="CHEBI:55376"/>
        <dbReference type="ChEBI" id="CHEBI:57783"/>
        <dbReference type="ChEBI" id="CHEBI:58349"/>
        <dbReference type="ChEBI" id="CHEBI:60344"/>
        <dbReference type="EC" id="1.6.2.4"/>
    </reaction>
</comment>
<keyword evidence="14" id="KW-0443">Lipid metabolism</keyword>
<evidence type="ECO:0000256" key="10">
    <source>
        <dbReference type="ARBA" id="ARBA00022955"/>
    </source>
</evidence>
<dbReference type="InterPro" id="IPR029039">
    <property type="entry name" value="Flavoprotein-like_sf"/>
</dbReference>
<evidence type="ECO:0000256" key="7">
    <source>
        <dbReference type="ARBA" id="ARBA00022824"/>
    </source>
</evidence>
<dbReference type="InterPro" id="IPR003097">
    <property type="entry name" value="CysJ-like_FAD-binding"/>
</dbReference>
<dbReference type="InterPro" id="IPR001709">
    <property type="entry name" value="Flavoprot_Pyr_Nucl_cyt_Rdtase"/>
</dbReference>
<dbReference type="PROSITE" id="PS51384">
    <property type="entry name" value="FAD_FR"/>
    <property type="match status" value="1"/>
</dbReference>
<keyword evidence="11" id="KW-1133">Transmembrane helix</keyword>
<evidence type="ECO:0000256" key="11">
    <source>
        <dbReference type="ARBA" id="ARBA00022989"/>
    </source>
</evidence>
<evidence type="ECO:0000256" key="17">
    <source>
        <dbReference type="ARBA" id="ARBA00023221"/>
    </source>
</evidence>
<keyword evidence="8" id="KW-0274">FAD</keyword>
<dbReference type="Proteomes" id="UP000736672">
    <property type="component" value="Unassembled WGS sequence"/>
</dbReference>
<evidence type="ECO:0000256" key="15">
    <source>
        <dbReference type="ARBA" id="ARBA00023136"/>
    </source>
</evidence>
<dbReference type="GO" id="GO:0050660">
    <property type="term" value="F:flavin adenine dinucleotide binding"/>
    <property type="evidence" value="ECO:0007669"/>
    <property type="project" value="TreeGrafter"/>
</dbReference>
<comment type="cofactor">
    <cofactor evidence="1">
        <name>FMN</name>
        <dbReference type="ChEBI" id="CHEBI:58210"/>
    </cofactor>
</comment>
<dbReference type="EMBL" id="JAGTJS010000029">
    <property type="protein sequence ID" value="KAH7232481.1"/>
    <property type="molecule type" value="Genomic_DNA"/>
</dbReference>
<dbReference type="PROSITE" id="PS50902">
    <property type="entry name" value="FLAVODOXIN_LIKE"/>
    <property type="match status" value="1"/>
</dbReference>
<keyword evidence="4" id="KW-0285">Flavoprotein</keyword>
<evidence type="ECO:0000259" key="20">
    <source>
        <dbReference type="PROSITE" id="PS51384"/>
    </source>
</evidence>
<keyword evidence="17" id="KW-0753">Steroid metabolism</keyword>
<dbReference type="PANTHER" id="PTHR19384:SF108">
    <property type="entry name" value="NADPH--CYTOCHROME P450 REDUCTASE"/>
    <property type="match status" value="1"/>
</dbReference>
<dbReference type="FunFam" id="3.40.50.80:FF:000032">
    <property type="entry name" value="NADPH-dependent diflavin oxidoreductase 1"/>
    <property type="match status" value="1"/>
</dbReference>
<dbReference type="GO" id="GO:0010181">
    <property type="term" value="F:FMN binding"/>
    <property type="evidence" value="ECO:0007669"/>
    <property type="project" value="InterPro"/>
</dbReference>
<dbReference type="OrthoDB" id="1856718at2759"/>
<dbReference type="SUPFAM" id="SSF63380">
    <property type="entry name" value="Riboflavin synthase domain-like"/>
    <property type="match status" value="1"/>
</dbReference>
<dbReference type="InterPro" id="IPR039261">
    <property type="entry name" value="FNR_nucleotide-bd"/>
</dbReference>
<evidence type="ECO:0000313" key="22">
    <source>
        <dbReference type="Proteomes" id="UP000736672"/>
    </source>
</evidence>
<dbReference type="InterPro" id="IPR023208">
    <property type="entry name" value="P450R"/>
</dbReference>
<name>A0A9P9JT93_FUSSL</name>